<evidence type="ECO:0000256" key="4">
    <source>
        <dbReference type="ARBA" id="ARBA00023242"/>
    </source>
</evidence>
<reference evidence="6 7" key="1">
    <citation type="journal article" date="2022" name="Nat. Genet.">
        <title>Improved pea reference genome and pan-genome highlight genomic features and evolutionary characteristics.</title>
        <authorList>
            <person name="Yang T."/>
            <person name="Liu R."/>
            <person name="Luo Y."/>
            <person name="Hu S."/>
            <person name="Wang D."/>
            <person name="Wang C."/>
            <person name="Pandey M.K."/>
            <person name="Ge S."/>
            <person name="Xu Q."/>
            <person name="Li N."/>
            <person name="Li G."/>
            <person name="Huang Y."/>
            <person name="Saxena R.K."/>
            <person name="Ji Y."/>
            <person name="Li M."/>
            <person name="Yan X."/>
            <person name="He Y."/>
            <person name="Liu Y."/>
            <person name="Wang X."/>
            <person name="Xiang C."/>
            <person name="Varshney R.K."/>
            <person name="Ding H."/>
            <person name="Gao S."/>
            <person name="Zong X."/>
        </authorList>
    </citation>
    <scope>NUCLEOTIDE SEQUENCE [LARGE SCALE GENOMIC DNA]</scope>
    <source>
        <strain evidence="6 7">cv. Zhongwan 6</strain>
    </source>
</reference>
<gene>
    <name evidence="6" type="ORF">KIW84_033176</name>
</gene>
<dbReference type="Proteomes" id="UP001058974">
    <property type="component" value="Chromosome 3"/>
</dbReference>
<name>A0A9D5B2T9_PEA</name>
<dbReference type="InterPro" id="IPR003441">
    <property type="entry name" value="NAC-dom"/>
</dbReference>
<dbReference type="Gramene" id="Psat03G0317600-T1">
    <property type="protein sequence ID" value="KAI5428060.1"/>
    <property type="gene ID" value="KIW84_033176"/>
</dbReference>
<sequence>MAVNRYVDYDSIDYVSQLPVGYRFDPTDDVLMSFYLRKKIYNQPLTLHGILQFDVFQTEPWMLPFDTRNSFSDRKYYFFDMRNHRFENMDIRKAGNGEWRIVEKRREVSLKSLYFIGRKNTFEYWKMEGTHAVKSEWMVEEFHISPILHPNMKSRLGAYRVFKMKVAKGEKKVSTPSEIDLTMECEDESANPSSP</sequence>
<feature type="domain" description="NAC" evidence="5">
    <location>
        <begin position="18"/>
        <end position="164"/>
    </location>
</feature>
<keyword evidence="7" id="KW-1185">Reference proteome</keyword>
<evidence type="ECO:0000313" key="6">
    <source>
        <dbReference type="EMBL" id="KAI5428060.1"/>
    </source>
</evidence>
<keyword evidence="1" id="KW-0805">Transcription regulation</keyword>
<dbReference type="EMBL" id="JAMSHJ010000003">
    <property type="protein sequence ID" value="KAI5428060.1"/>
    <property type="molecule type" value="Genomic_DNA"/>
</dbReference>
<dbReference type="SUPFAM" id="SSF101941">
    <property type="entry name" value="NAC domain"/>
    <property type="match status" value="1"/>
</dbReference>
<dbReference type="OrthoDB" id="1429682at2759"/>
<keyword evidence="2" id="KW-0238">DNA-binding</keyword>
<keyword evidence="3" id="KW-0804">Transcription</keyword>
<proteinExistence type="predicted"/>
<dbReference type="GO" id="GO:0003677">
    <property type="term" value="F:DNA binding"/>
    <property type="evidence" value="ECO:0007669"/>
    <property type="project" value="UniProtKB-KW"/>
</dbReference>
<evidence type="ECO:0000256" key="2">
    <source>
        <dbReference type="ARBA" id="ARBA00023125"/>
    </source>
</evidence>
<dbReference type="Gene3D" id="2.170.150.80">
    <property type="entry name" value="NAC domain"/>
    <property type="match status" value="1"/>
</dbReference>
<dbReference type="PROSITE" id="PS51005">
    <property type="entry name" value="NAC"/>
    <property type="match status" value="1"/>
</dbReference>
<dbReference type="PANTHER" id="PTHR31719:SF252">
    <property type="entry name" value="NAC DOMAIN-CONTAINING PROTEIN"/>
    <property type="match status" value="1"/>
</dbReference>
<dbReference type="Pfam" id="PF02365">
    <property type="entry name" value="NAM"/>
    <property type="match status" value="1"/>
</dbReference>
<accession>A0A9D5B2T9</accession>
<comment type="caution">
    <text evidence="6">The sequence shown here is derived from an EMBL/GenBank/DDBJ whole genome shotgun (WGS) entry which is preliminary data.</text>
</comment>
<evidence type="ECO:0000256" key="3">
    <source>
        <dbReference type="ARBA" id="ARBA00023163"/>
    </source>
</evidence>
<dbReference type="InterPro" id="IPR036093">
    <property type="entry name" value="NAC_dom_sf"/>
</dbReference>
<organism evidence="6 7">
    <name type="scientific">Pisum sativum</name>
    <name type="common">Garden pea</name>
    <name type="synonym">Lathyrus oleraceus</name>
    <dbReference type="NCBI Taxonomy" id="3888"/>
    <lineage>
        <taxon>Eukaryota</taxon>
        <taxon>Viridiplantae</taxon>
        <taxon>Streptophyta</taxon>
        <taxon>Embryophyta</taxon>
        <taxon>Tracheophyta</taxon>
        <taxon>Spermatophyta</taxon>
        <taxon>Magnoliopsida</taxon>
        <taxon>eudicotyledons</taxon>
        <taxon>Gunneridae</taxon>
        <taxon>Pentapetalae</taxon>
        <taxon>rosids</taxon>
        <taxon>fabids</taxon>
        <taxon>Fabales</taxon>
        <taxon>Fabaceae</taxon>
        <taxon>Papilionoideae</taxon>
        <taxon>50 kb inversion clade</taxon>
        <taxon>NPAAA clade</taxon>
        <taxon>Hologalegina</taxon>
        <taxon>IRL clade</taxon>
        <taxon>Fabeae</taxon>
        <taxon>Lathyrus</taxon>
    </lineage>
</organism>
<dbReference type="PANTHER" id="PTHR31719">
    <property type="entry name" value="NAC TRANSCRIPTION FACTOR 56"/>
    <property type="match status" value="1"/>
</dbReference>
<dbReference type="AlphaFoldDB" id="A0A9D5B2T9"/>
<dbReference type="GO" id="GO:0006355">
    <property type="term" value="P:regulation of DNA-templated transcription"/>
    <property type="evidence" value="ECO:0007669"/>
    <property type="project" value="InterPro"/>
</dbReference>
<evidence type="ECO:0000256" key="1">
    <source>
        <dbReference type="ARBA" id="ARBA00023015"/>
    </source>
</evidence>
<protein>
    <recommendedName>
        <fullName evidence="5">NAC domain-containing protein</fullName>
    </recommendedName>
</protein>
<evidence type="ECO:0000259" key="5">
    <source>
        <dbReference type="PROSITE" id="PS51005"/>
    </source>
</evidence>
<keyword evidence="4" id="KW-0539">Nucleus</keyword>
<evidence type="ECO:0000313" key="7">
    <source>
        <dbReference type="Proteomes" id="UP001058974"/>
    </source>
</evidence>